<keyword evidence="3" id="KW-1017">Isopeptide bond</keyword>
<evidence type="ECO:0000259" key="12">
    <source>
        <dbReference type="PROSITE" id="PS50069"/>
    </source>
</evidence>
<dbReference type="EMBL" id="MCFE01000357">
    <property type="protein sequence ID" value="ORX90832.1"/>
    <property type="molecule type" value="Genomic_DNA"/>
</dbReference>
<evidence type="ECO:0000313" key="14">
    <source>
        <dbReference type="Proteomes" id="UP000193498"/>
    </source>
</evidence>
<dbReference type="InterPro" id="IPR019559">
    <property type="entry name" value="Cullin_neddylation_domain"/>
</dbReference>
<evidence type="ECO:0000256" key="2">
    <source>
        <dbReference type="ARBA" id="ARBA00006019"/>
    </source>
</evidence>
<dbReference type="GO" id="GO:0031464">
    <property type="term" value="C:Cul4A-RING E3 ubiquitin ligase complex"/>
    <property type="evidence" value="ECO:0007669"/>
    <property type="project" value="UniProtKB-ARBA"/>
</dbReference>
<dbReference type="STRING" id="1314790.A0A1Y1XYM9"/>
<dbReference type="FunFam" id="1.10.10.10:FF:000050">
    <property type="entry name" value="Cullin 4B"/>
    <property type="match status" value="1"/>
</dbReference>
<evidence type="ECO:0000256" key="10">
    <source>
        <dbReference type="PROSITE-ProRule" id="PRU00330"/>
    </source>
</evidence>
<dbReference type="InterPro" id="IPR059120">
    <property type="entry name" value="Cullin-like_AB"/>
</dbReference>
<dbReference type="SUPFAM" id="SSF75632">
    <property type="entry name" value="Cullin homology domain"/>
    <property type="match status" value="1"/>
</dbReference>
<evidence type="ECO:0000256" key="5">
    <source>
        <dbReference type="ARBA" id="ARBA00022763"/>
    </source>
</evidence>
<feature type="domain" description="Cullin family profile" evidence="12">
    <location>
        <begin position="359"/>
        <end position="590"/>
    </location>
</feature>
<comment type="similarity">
    <text evidence="2 10 11">Belongs to the cullin family.</text>
</comment>
<evidence type="ECO:0000256" key="1">
    <source>
        <dbReference type="ARBA" id="ARBA00004906"/>
    </source>
</evidence>
<dbReference type="Gene3D" id="1.10.10.10">
    <property type="entry name" value="Winged helix-like DNA-binding domain superfamily/Winged helix DNA-binding domain"/>
    <property type="match status" value="1"/>
</dbReference>
<dbReference type="AlphaFoldDB" id="A0A1Y1XYM9"/>
<keyword evidence="8" id="KW-0234">DNA repair</keyword>
<dbReference type="PANTHER" id="PTHR11932">
    <property type="entry name" value="CULLIN"/>
    <property type="match status" value="1"/>
</dbReference>
<dbReference type="Pfam" id="PF00888">
    <property type="entry name" value="Cullin"/>
    <property type="match status" value="1"/>
</dbReference>
<evidence type="ECO:0000256" key="6">
    <source>
        <dbReference type="ARBA" id="ARBA00022786"/>
    </source>
</evidence>
<accession>A0A1Y1XYM9</accession>
<dbReference type="OrthoDB" id="27073at2759"/>
<dbReference type="InterPro" id="IPR045093">
    <property type="entry name" value="Cullin"/>
</dbReference>
<dbReference type="InParanoid" id="A0A1Y1XYM9"/>
<dbReference type="InterPro" id="IPR001373">
    <property type="entry name" value="Cullin_N"/>
</dbReference>
<comment type="pathway">
    <text evidence="1">Protein modification; protein ubiquitination.</text>
</comment>
<dbReference type="InterPro" id="IPR036388">
    <property type="entry name" value="WH-like_DNA-bd_sf"/>
</dbReference>
<dbReference type="GO" id="GO:0006511">
    <property type="term" value="P:ubiquitin-dependent protein catabolic process"/>
    <property type="evidence" value="ECO:0007669"/>
    <property type="project" value="InterPro"/>
</dbReference>
<dbReference type="Pfam" id="PF10557">
    <property type="entry name" value="Cullin_Nedd8"/>
    <property type="match status" value="1"/>
</dbReference>
<organism evidence="13 14">
    <name type="scientific">Basidiobolus meristosporus CBS 931.73</name>
    <dbReference type="NCBI Taxonomy" id="1314790"/>
    <lineage>
        <taxon>Eukaryota</taxon>
        <taxon>Fungi</taxon>
        <taxon>Fungi incertae sedis</taxon>
        <taxon>Zoopagomycota</taxon>
        <taxon>Entomophthoromycotina</taxon>
        <taxon>Basidiobolomycetes</taxon>
        <taxon>Basidiobolales</taxon>
        <taxon>Basidiobolaceae</taxon>
        <taxon>Basidiobolus</taxon>
    </lineage>
</organism>
<dbReference type="GO" id="GO:0042254">
    <property type="term" value="P:ribosome biogenesis"/>
    <property type="evidence" value="ECO:0007669"/>
    <property type="project" value="UniProtKB-ARBA"/>
</dbReference>
<dbReference type="Gene3D" id="3.30.230.130">
    <property type="entry name" value="Cullin, Chain C, Domain 2"/>
    <property type="match status" value="1"/>
</dbReference>
<dbReference type="PROSITE" id="PS01256">
    <property type="entry name" value="CULLIN_1"/>
    <property type="match status" value="1"/>
</dbReference>
<evidence type="ECO:0000256" key="8">
    <source>
        <dbReference type="ARBA" id="ARBA00023204"/>
    </source>
</evidence>
<protein>
    <recommendedName>
        <fullName evidence="9">Cullin-4</fullName>
    </recommendedName>
</protein>
<dbReference type="InterPro" id="IPR036317">
    <property type="entry name" value="Cullin_homology_sf"/>
</dbReference>
<keyword evidence="7" id="KW-0832">Ubl conjugation</keyword>
<dbReference type="GO" id="GO:0031625">
    <property type="term" value="F:ubiquitin protein ligase binding"/>
    <property type="evidence" value="ECO:0007669"/>
    <property type="project" value="InterPro"/>
</dbReference>
<dbReference type="InterPro" id="IPR016158">
    <property type="entry name" value="Cullin_homology"/>
</dbReference>
<comment type="caution">
    <text evidence="13">The sequence shown here is derived from an EMBL/GenBank/DDBJ whole genome shotgun (WGS) entry which is preliminary data.</text>
</comment>
<evidence type="ECO:0000256" key="4">
    <source>
        <dbReference type="ARBA" id="ARBA00022553"/>
    </source>
</evidence>
<evidence type="ECO:0000313" key="13">
    <source>
        <dbReference type="EMBL" id="ORX90832.1"/>
    </source>
</evidence>
<proteinExistence type="inferred from homology"/>
<dbReference type="FunFam" id="1.20.1310.10:FF:000001">
    <property type="entry name" value="Cullin 3"/>
    <property type="match status" value="1"/>
</dbReference>
<dbReference type="Gene3D" id="1.20.1310.10">
    <property type="entry name" value="Cullin Repeats"/>
    <property type="match status" value="4"/>
</dbReference>
<keyword evidence="14" id="KW-1185">Reference proteome</keyword>
<dbReference type="InterPro" id="IPR036390">
    <property type="entry name" value="WH_DNA-bd_sf"/>
</dbReference>
<gene>
    <name evidence="13" type="ORF">K493DRAFT_229518</name>
</gene>
<dbReference type="FunCoup" id="A0A1Y1XYM9">
    <property type="interactions" value="811"/>
</dbReference>
<keyword evidence="5" id="KW-0227">DNA damage</keyword>
<reference evidence="13 14" key="1">
    <citation type="submission" date="2016-07" db="EMBL/GenBank/DDBJ databases">
        <title>Pervasive Adenine N6-methylation of Active Genes in Fungi.</title>
        <authorList>
            <consortium name="DOE Joint Genome Institute"/>
            <person name="Mondo S.J."/>
            <person name="Dannebaum R.O."/>
            <person name="Kuo R.C."/>
            <person name="Labutti K."/>
            <person name="Haridas S."/>
            <person name="Kuo A."/>
            <person name="Salamov A."/>
            <person name="Ahrendt S.R."/>
            <person name="Lipzen A."/>
            <person name="Sullivan W."/>
            <person name="Andreopoulos W.B."/>
            <person name="Clum A."/>
            <person name="Lindquist E."/>
            <person name="Daum C."/>
            <person name="Ramamoorthy G.K."/>
            <person name="Gryganskyi A."/>
            <person name="Culley D."/>
            <person name="Magnuson J.K."/>
            <person name="James T.Y."/>
            <person name="O'Malley M.A."/>
            <person name="Stajich J.E."/>
            <person name="Spatafora J.W."/>
            <person name="Visel A."/>
            <person name="Grigoriev I.V."/>
        </authorList>
    </citation>
    <scope>NUCLEOTIDE SEQUENCE [LARGE SCALE GENOMIC DNA]</scope>
    <source>
        <strain evidence="13 14">CBS 931.73</strain>
    </source>
</reference>
<name>A0A1Y1XYM9_9FUNG</name>
<keyword evidence="6" id="KW-0833">Ubl conjugation pathway</keyword>
<dbReference type="FunFam" id="1.20.1310.10:FF:000003">
    <property type="entry name" value="Cullin 4A"/>
    <property type="match status" value="1"/>
</dbReference>
<dbReference type="SUPFAM" id="SSF74788">
    <property type="entry name" value="Cullin repeat-like"/>
    <property type="match status" value="1"/>
</dbReference>
<keyword evidence="4" id="KW-0597">Phosphoprotein</keyword>
<evidence type="ECO:0000256" key="3">
    <source>
        <dbReference type="ARBA" id="ARBA00022499"/>
    </source>
</evidence>
<dbReference type="InterPro" id="IPR016157">
    <property type="entry name" value="Cullin_CS"/>
</dbReference>
<dbReference type="SUPFAM" id="SSF46785">
    <property type="entry name" value="Winged helix' DNA-binding domain"/>
    <property type="match status" value="1"/>
</dbReference>
<dbReference type="SMART" id="SM00182">
    <property type="entry name" value="CULLIN"/>
    <property type="match status" value="1"/>
</dbReference>
<dbReference type="Proteomes" id="UP000193498">
    <property type="component" value="Unassembled WGS sequence"/>
</dbReference>
<dbReference type="SMART" id="SM00884">
    <property type="entry name" value="Cullin_Nedd8"/>
    <property type="match status" value="1"/>
</dbReference>
<evidence type="ECO:0000256" key="9">
    <source>
        <dbReference type="ARBA" id="ARBA00069613"/>
    </source>
</evidence>
<sequence length="717" mass="83943">YSAPPKVSDEYILTQWGRLKRAINEIQQNQPLSEKLEELYQVCQNLCHQKKAAFLYEKLEVECRNHVVLEKEKLERDAFFDEPFLITLNDCWTRYCSQMHLIRSIFLYLDRTFALHTSGMMTSWDMGLSIFNKFLMTSTEIRKKALSGILNAIEKERFLSTWINSMPQVLKSLLRMYSDLGIYLNGFERPFLEATTLIYRGAASERIANMEIQDYLLYVEERLLKEKERCLLYLDEKTRRPLIELVEHELVKKHAKALLEKGFESLVNTNARADLSRLYILLERVGELELLRAFFGFYTKRVGLQIVTNQNKDCTMVQDLLNFKEKLDLILDTSFQKNEGFSNTLKDSFESFLNIRQHKPAEMIAKYIDSKLRSTSKISESEVDAFLDQSLVLFRFVQGKDVFEAFYKRDLAKRLLLNKSVSLNVEKSFISKLKAECGPGFTSKLEGMFKDMNISRELMDAFHQSKKYKDTCKDTELHVSVLTQGFWPAYRPSDARLPPQMMEYQDLFKDFYHKRYRGRHLIWQSSLGYCVLKGYFPKGNKELVVSLYQAIILFLFNDAQTHPLRLSYLDIFKATNIEKPELDRALASLTHGKTQILLKYPNNPQINSTDLFAVNEEFTAPLLRIKTNAVQLEESVEDNAITTEKVFQDRQYQVDAAIVRIMKFRKTLGHTELINELLEQLKFPMKATDLKKRIESLIDRDYLERDKSDGNMYNYLA</sequence>
<evidence type="ECO:0000256" key="11">
    <source>
        <dbReference type="RuleBase" id="RU003829"/>
    </source>
</evidence>
<feature type="non-terminal residue" evidence="13">
    <location>
        <position position="1"/>
    </location>
</feature>
<dbReference type="FunFam" id="1.20.1310.10:FF:000004">
    <property type="entry name" value="Cullin 4B"/>
    <property type="match status" value="1"/>
</dbReference>
<dbReference type="InterPro" id="IPR016159">
    <property type="entry name" value="Cullin_repeat-like_dom_sf"/>
</dbReference>
<dbReference type="Pfam" id="PF26557">
    <property type="entry name" value="Cullin_AB"/>
    <property type="match status" value="1"/>
</dbReference>
<dbReference type="PROSITE" id="PS50069">
    <property type="entry name" value="CULLIN_2"/>
    <property type="match status" value="1"/>
</dbReference>
<dbReference type="GO" id="GO:0006281">
    <property type="term" value="P:DNA repair"/>
    <property type="evidence" value="ECO:0007669"/>
    <property type="project" value="UniProtKB-KW"/>
</dbReference>
<evidence type="ECO:0000256" key="7">
    <source>
        <dbReference type="ARBA" id="ARBA00022843"/>
    </source>
</evidence>
<dbReference type="GO" id="GO:0005634">
    <property type="term" value="C:nucleus"/>
    <property type="evidence" value="ECO:0007669"/>
    <property type="project" value="UniProtKB-ARBA"/>
</dbReference>